<dbReference type="InterPro" id="IPR036390">
    <property type="entry name" value="WH_DNA-bd_sf"/>
</dbReference>
<organism evidence="6 7">
    <name type="scientific">Pseudoflavonifractor capillosus ATCC 29799</name>
    <dbReference type="NCBI Taxonomy" id="411467"/>
    <lineage>
        <taxon>Bacteria</taxon>
        <taxon>Bacillati</taxon>
        <taxon>Bacillota</taxon>
        <taxon>Clostridia</taxon>
        <taxon>Eubacteriales</taxon>
        <taxon>Oscillospiraceae</taxon>
        <taxon>Pseudoflavonifractor</taxon>
    </lineage>
</organism>
<keyword evidence="3" id="KW-0804">Transcription</keyword>
<feature type="domain" description="HTH crp-type" evidence="5">
    <location>
        <begin position="145"/>
        <end position="214"/>
    </location>
</feature>
<dbReference type="Proteomes" id="UP000003639">
    <property type="component" value="Unassembled WGS sequence"/>
</dbReference>
<feature type="domain" description="Cyclic nucleotide-binding" evidence="4">
    <location>
        <begin position="31"/>
        <end position="131"/>
    </location>
</feature>
<dbReference type="GO" id="GO:0003677">
    <property type="term" value="F:DNA binding"/>
    <property type="evidence" value="ECO:0007669"/>
    <property type="project" value="UniProtKB-KW"/>
</dbReference>
<dbReference type="CDD" id="cd00038">
    <property type="entry name" value="CAP_ED"/>
    <property type="match status" value="1"/>
</dbReference>
<evidence type="ECO:0000259" key="5">
    <source>
        <dbReference type="PROSITE" id="PS51063"/>
    </source>
</evidence>
<evidence type="ECO:0000313" key="6">
    <source>
        <dbReference type="EMBL" id="EDN00728.1"/>
    </source>
</evidence>
<dbReference type="Pfam" id="PF00027">
    <property type="entry name" value="cNMP_binding"/>
    <property type="match status" value="1"/>
</dbReference>
<dbReference type="eggNOG" id="COG0664">
    <property type="taxonomic scope" value="Bacteria"/>
</dbReference>
<dbReference type="Pfam" id="PF13545">
    <property type="entry name" value="HTH_Crp_2"/>
    <property type="match status" value="1"/>
</dbReference>
<sequence>MIQAERPGLRRRLSCFFDGVPEHVTAVQLRFRPGEVVLRQEDPCTCVYALIEGRAVASGFQPGYPVHTYEEFRAVTLFGEYELLCGAGEILAEVRAKTACRFWVLSREDYFSWMFSSRDMTLLRVREVVRSLWAQARRERSYLRLDSDSRFLYFLINWYETNARSGSVRIPLTHAAISEETGVCPRTINRNIRTFREQGLFTVERGKIQITDTQYARLKAELERRLAGGRAAD</sequence>
<dbReference type="AlphaFoldDB" id="A6NTG5"/>
<dbReference type="EMBL" id="AAXG02000010">
    <property type="protein sequence ID" value="EDN00728.1"/>
    <property type="molecule type" value="Genomic_DNA"/>
</dbReference>
<keyword evidence="2" id="KW-0238">DNA-binding</keyword>
<evidence type="ECO:0000313" key="7">
    <source>
        <dbReference type="Proteomes" id="UP000003639"/>
    </source>
</evidence>
<dbReference type="PROSITE" id="PS51063">
    <property type="entry name" value="HTH_CRP_2"/>
    <property type="match status" value="1"/>
</dbReference>
<dbReference type="GO" id="GO:0006355">
    <property type="term" value="P:regulation of DNA-templated transcription"/>
    <property type="evidence" value="ECO:0007669"/>
    <property type="project" value="InterPro"/>
</dbReference>
<dbReference type="PROSITE" id="PS50042">
    <property type="entry name" value="CNMP_BINDING_3"/>
    <property type="match status" value="1"/>
</dbReference>
<keyword evidence="7" id="KW-1185">Reference proteome</keyword>
<dbReference type="Gene3D" id="2.60.120.10">
    <property type="entry name" value="Jelly Rolls"/>
    <property type="match status" value="1"/>
</dbReference>
<dbReference type="Gene3D" id="1.10.10.10">
    <property type="entry name" value="Winged helix-like DNA-binding domain superfamily/Winged helix DNA-binding domain"/>
    <property type="match status" value="1"/>
</dbReference>
<evidence type="ECO:0000256" key="1">
    <source>
        <dbReference type="ARBA" id="ARBA00023015"/>
    </source>
</evidence>
<dbReference type="SMART" id="SM00419">
    <property type="entry name" value="HTH_CRP"/>
    <property type="match status" value="1"/>
</dbReference>
<dbReference type="InterPro" id="IPR012318">
    <property type="entry name" value="HTH_CRP"/>
</dbReference>
<dbReference type="SUPFAM" id="SSF46785">
    <property type="entry name" value="Winged helix' DNA-binding domain"/>
    <property type="match status" value="1"/>
</dbReference>
<dbReference type="SUPFAM" id="SSF51206">
    <property type="entry name" value="cAMP-binding domain-like"/>
    <property type="match status" value="1"/>
</dbReference>
<comment type="caution">
    <text evidence="6">The sequence shown here is derived from an EMBL/GenBank/DDBJ whole genome shotgun (WGS) entry which is preliminary data.</text>
</comment>
<dbReference type="InterPro" id="IPR014710">
    <property type="entry name" value="RmlC-like_jellyroll"/>
</dbReference>
<dbReference type="InterPro" id="IPR000595">
    <property type="entry name" value="cNMP-bd_dom"/>
</dbReference>
<name>A6NTG5_9FIRM</name>
<reference evidence="6 7" key="1">
    <citation type="submission" date="2007-04" db="EMBL/GenBank/DDBJ databases">
        <authorList>
            <person name="Fulton L."/>
            <person name="Clifton S."/>
            <person name="Fulton B."/>
            <person name="Xu J."/>
            <person name="Minx P."/>
            <person name="Pepin K.H."/>
            <person name="Johnson M."/>
            <person name="Thiruvilangam P."/>
            <person name="Bhonagiri V."/>
            <person name="Nash W.E."/>
            <person name="Mardis E.R."/>
            <person name="Wilson R.K."/>
        </authorList>
    </citation>
    <scope>NUCLEOTIDE SEQUENCE [LARGE SCALE GENOMIC DNA]</scope>
    <source>
        <strain evidence="6 7">ATCC 29799</strain>
    </source>
</reference>
<evidence type="ECO:0000256" key="3">
    <source>
        <dbReference type="ARBA" id="ARBA00023163"/>
    </source>
</evidence>
<dbReference type="STRING" id="411467.BACCAP_01494"/>
<proteinExistence type="predicted"/>
<keyword evidence="1" id="KW-0805">Transcription regulation</keyword>
<evidence type="ECO:0000259" key="4">
    <source>
        <dbReference type="PROSITE" id="PS50042"/>
    </source>
</evidence>
<dbReference type="InterPro" id="IPR018490">
    <property type="entry name" value="cNMP-bd_dom_sf"/>
</dbReference>
<protein>
    <submittedName>
        <fullName evidence="6">Cyclic nucleotide-binding domain protein</fullName>
    </submittedName>
</protein>
<evidence type="ECO:0000256" key="2">
    <source>
        <dbReference type="ARBA" id="ARBA00023125"/>
    </source>
</evidence>
<dbReference type="InterPro" id="IPR036388">
    <property type="entry name" value="WH-like_DNA-bd_sf"/>
</dbReference>
<reference evidence="6 7" key="2">
    <citation type="submission" date="2007-06" db="EMBL/GenBank/DDBJ databases">
        <title>Draft genome sequence of Pseudoflavonifractor capillosus ATCC 29799.</title>
        <authorList>
            <person name="Sudarsanam P."/>
            <person name="Ley R."/>
            <person name="Guruge J."/>
            <person name="Turnbaugh P.J."/>
            <person name="Mahowald M."/>
            <person name="Liep D."/>
            <person name="Gordon J."/>
        </authorList>
    </citation>
    <scope>NUCLEOTIDE SEQUENCE [LARGE SCALE GENOMIC DNA]</scope>
    <source>
        <strain evidence="6 7">ATCC 29799</strain>
    </source>
</reference>
<accession>A6NTG5</accession>
<gene>
    <name evidence="6" type="ORF">BACCAP_01494</name>
</gene>